<accession>A0A875RP51</accession>
<gene>
    <name evidence="1" type="ORF">FOA43_001911</name>
</gene>
<dbReference type="KEGG" id="bnn:FOA43_001911"/>
<dbReference type="RefSeq" id="XP_038778145.1">
    <property type="nucleotide sequence ID" value="XM_038922217.1"/>
</dbReference>
<evidence type="ECO:0000313" key="1">
    <source>
        <dbReference type="EMBL" id="QPG74580.1"/>
    </source>
</evidence>
<dbReference type="GeneID" id="62195312"/>
<dbReference type="EMBL" id="CP064812">
    <property type="protein sequence ID" value="QPG74580.1"/>
    <property type="molecule type" value="Genomic_DNA"/>
</dbReference>
<organism evidence="1 2">
    <name type="scientific">Eeniella nana</name>
    <name type="common">Yeast</name>
    <name type="synonym">Brettanomyces nanus</name>
    <dbReference type="NCBI Taxonomy" id="13502"/>
    <lineage>
        <taxon>Eukaryota</taxon>
        <taxon>Fungi</taxon>
        <taxon>Dikarya</taxon>
        <taxon>Ascomycota</taxon>
        <taxon>Saccharomycotina</taxon>
        <taxon>Pichiomycetes</taxon>
        <taxon>Pichiales</taxon>
        <taxon>Pichiaceae</taxon>
        <taxon>Brettanomyces</taxon>
    </lineage>
</organism>
<dbReference type="Proteomes" id="UP000662931">
    <property type="component" value="Chromosome 1"/>
</dbReference>
<reference evidence="1" key="1">
    <citation type="submission" date="2020-10" db="EMBL/GenBank/DDBJ databases">
        <authorList>
            <person name="Roach M.J.R."/>
        </authorList>
    </citation>
    <scope>NUCLEOTIDE SEQUENCE</scope>
    <source>
        <strain evidence="1">CBS 1945</strain>
    </source>
</reference>
<proteinExistence type="predicted"/>
<dbReference type="OrthoDB" id="3987103at2759"/>
<name>A0A875RP51_EENNA</name>
<sequence>MSTASNEKRIKQYRESVKAKLKVHYLSRIFYVLEVSGYTFKTRSTNWKGSKFYSQMLCSNDIYTRKDEEGTSSDSYDTSSHPLYACKSRFNYSFDTTSGQFHADFAHLTHHSLPSLASIHSRFLAHPSTDTNTSNIAEEESEELSATPSFVYNDGAVQIKQPEEYDNDQLCDTTFVEDENIYLRQVLTKPSGDISTDPDAKPPTSFACALNSLHQNISSNSRA</sequence>
<evidence type="ECO:0000313" key="2">
    <source>
        <dbReference type="Proteomes" id="UP000662931"/>
    </source>
</evidence>
<protein>
    <submittedName>
        <fullName evidence="1">Uncharacterized protein</fullName>
    </submittedName>
</protein>
<keyword evidence="2" id="KW-1185">Reference proteome</keyword>
<dbReference type="AlphaFoldDB" id="A0A875RP51"/>